<sequence length="207" mass="21899">MSRWPGISRFGSLSSRATASPRLACSKHAAPPILRLNDNLTSPAPHGKAWASRMRLSPPQCRSVSTTSTSGWGRLDLVASARLGCNSIYPDRVYVPSWLTRVATAQVVATRRILAYRDTAITALSDRLDSATGVLATPTEPVDSGSAGVVRGVRGQFAARACCGGGGQACRLRITEVQVPPRMAAMAQLSAADRHLAQITVASCELD</sequence>
<evidence type="ECO:0000313" key="1">
    <source>
        <dbReference type="EMBL" id="ANS32125.1"/>
    </source>
</evidence>
<organism evidence="1 2">
    <name type="scientific">Rhodococcus opacus</name>
    <name type="common">Nocardia opaca</name>
    <dbReference type="NCBI Taxonomy" id="37919"/>
    <lineage>
        <taxon>Bacteria</taxon>
        <taxon>Bacillati</taxon>
        <taxon>Actinomycetota</taxon>
        <taxon>Actinomycetes</taxon>
        <taxon>Mycobacteriales</taxon>
        <taxon>Nocardiaceae</taxon>
        <taxon>Rhodococcus</taxon>
    </lineage>
</organism>
<proteinExistence type="predicted"/>
<keyword evidence="1" id="KW-0614">Plasmid</keyword>
<name>A0A1B1KHN9_RHOOP</name>
<accession>A0A1B1KHN9</accession>
<evidence type="ECO:0000313" key="2">
    <source>
        <dbReference type="Proteomes" id="UP000186108"/>
    </source>
</evidence>
<gene>
    <name evidence="1" type="ORF">R1CP_37620</name>
</gene>
<dbReference type="AlphaFoldDB" id="A0A1B1KHN9"/>
<geneLocation type="plasmid" evidence="2">
    <name>pr1cp1</name>
</geneLocation>
<reference evidence="1 2" key="1">
    <citation type="submission" date="2014-07" db="EMBL/GenBank/DDBJ databases">
        <authorList>
            <person name="Zhang J.E."/>
            <person name="Yang H."/>
            <person name="Guo J."/>
            <person name="Deng Z."/>
            <person name="Luo H."/>
            <person name="Luo M."/>
            <person name="Zhao B."/>
        </authorList>
    </citation>
    <scope>NUCLEOTIDE SEQUENCE [LARGE SCALE GENOMIC DNA]</scope>
    <source>
        <strain evidence="1 2">1CP</strain>
        <plasmid evidence="2">Plasmid pr1cp1</plasmid>
    </source>
</reference>
<protein>
    <submittedName>
        <fullName evidence="1">Uncharacterized protein</fullName>
    </submittedName>
</protein>
<dbReference type="Proteomes" id="UP000186108">
    <property type="component" value="Plasmid pR1CP1"/>
</dbReference>
<dbReference type="EMBL" id="CP009112">
    <property type="protein sequence ID" value="ANS32125.1"/>
    <property type="molecule type" value="Genomic_DNA"/>
</dbReference>